<dbReference type="InterPro" id="IPR029044">
    <property type="entry name" value="Nucleotide-diphossugar_trans"/>
</dbReference>
<accession>A0A5J5IBN4</accession>
<keyword evidence="2" id="KW-0808">Transferase</keyword>
<evidence type="ECO:0000313" key="3">
    <source>
        <dbReference type="Proteomes" id="UP000326903"/>
    </source>
</evidence>
<dbReference type="SUPFAM" id="SSF53448">
    <property type="entry name" value="Nucleotide-diphospho-sugar transferases"/>
    <property type="match status" value="1"/>
</dbReference>
<dbReference type="EMBL" id="VYQF01000013">
    <property type="protein sequence ID" value="KAA9034610.1"/>
    <property type="molecule type" value="Genomic_DNA"/>
</dbReference>
<dbReference type="PANTHER" id="PTHR22916">
    <property type="entry name" value="GLYCOSYLTRANSFERASE"/>
    <property type="match status" value="1"/>
</dbReference>
<name>A0A5J5IBN4_9BACT</name>
<dbReference type="CDD" id="cd06433">
    <property type="entry name" value="GT_2_WfgS_like"/>
    <property type="match status" value="1"/>
</dbReference>
<comment type="caution">
    <text evidence="2">The sequence shown here is derived from an EMBL/GenBank/DDBJ whole genome shotgun (WGS) entry which is preliminary data.</text>
</comment>
<dbReference type="InterPro" id="IPR001173">
    <property type="entry name" value="Glyco_trans_2-like"/>
</dbReference>
<dbReference type="Pfam" id="PF00535">
    <property type="entry name" value="Glycos_transf_2"/>
    <property type="match status" value="1"/>
</dbReference>
<protein>
    <submittedName>
        <fullName evidence="2">Glycosyltransferase</fullName>
    </submittedName>
</protein>
<evidence type="ECO:0000259" key="1">
    <source>
        <dbReference type="Pfam" id="PF00535"/>
    </source>
</evidence>
<feature type="domain" description="Glycosyltransferase 2-like" evidence="1">
    <location>
        <begin position="6"/>
        <end position="141"/>
    </location>
</feature>
<evidence type="ECO:0000313" key="2">
    <source>
        <dbReference type="EMBL" id="KAA9034610.1"/>
    </source>
</evidence>
<dbReference type="Gene3D" id="3.90.550.10">
    <property type="entry name" value="Spore Coat Polysaccharide Biosynthesis Protein SpsA, Chain A"/>
    <property type="match status" value="1"/>
</dbReference>
<dbReference type="PANTHER" id="PTHR22916:SF3">
    <property type="entry name" value="UDP-GLCNAC:BETAGAL BETA-1,3-N-ACETYLGLUCOSAMINYLTRANSFERASE-LIKE PROTEIN 1"/>
    <property type="match status" value="1"/>
</dbReference>
<dbReference type="Proteomes" id="UP000326903">
    <property type="component" value="Unassembled WGS sequence"/>
</dbReference>
<proteinExistence type="predicted"/>
<dbReference type="AlphaFoldDB" id="A0A5J5IBN4"/>
<gene>
    <name evidence="2" type="ORF">FW778_21610</name>
</gene>
<keyword evidence="3" id="KW-1185">Reference proteome</keyword>
<organism evidence="2 3">
    <name type="scientific">Ginsengibacter hankyongi</name>
    <dbReference type="NCBI Taxonomy" id="2607284"/>
    <lineage>
        <taxon>Bacteria</taxon>
        <taxon>Pseudomonadati</taxon>
        <taxon>Bacteroidota</taxon>
        <taxon>Chitinophagia</taxon>
        <taxon>Chitinophagales</taxon>
        <taxon>Chitinophagaceae</taxon>
        <taxon>Ginsengibacter</taxon>
    </lineage>
</organism>
<sequence>MPVRVSIITVTYNSEKHLEDCIASVRKQTYGNIEHIIVDGKSTDRTLKIIQKNAGSIARWISEPDRGMYDAINKGIAMASGDIIGVLNSDDMLASADVIMDIVACFDEKQVDSVYGDLVYVNAANPKLVMRYWKGLPYKRSRFNYGWMPAHPTFYIRRGLIEQFGGYENHYFTAADYEFMARYLYHHKISSFYLDKMIVKMRNGGASNNSIYGRLRANRRDYLAMKKNNIPFALMVSILKPLIKIPQYKNARGQEAVSADRPHKFFSSKVLVFPADVKAEADR</sequence>
<reference evidence="2 3" key="1">
    <citation type="submission" date="2019-09" db="EMBL/GenBank/DDBJ databases">
        <title>Draft genome sequence of Ginsengibacter sp. BR5-29.</title>
        <authorList>
            <person name="Im W.-T."/>
        </authorList>
    </citation>
    <scope>NUCLEOTIDE SEQUENCE [LARGE SCALE GENOMIC DNA]</scope>
    <source>
        <strain evidence="2 3">BR5-29</strain>
    </source>
</reference>
<dbReference type="GO" id="GO:0016758">
    <property type="term" value="F:hexosyltransferase activity"/>
    <property type="evidence" value="ECO:0007669"/>
    <property type="project" value="UniProtKB-ARBA"/>
</dbReference>